<evidence type="ECO:0000313" key="4">
    <source>
        <dbReference type="Proteomes" id="UP001221757"/>
    </source>
</evidence>
<reference evidence="2" key="1">
    <citation type="submission" date="2023-03" db="EMBL/GenBank/DDBJ databases">
        <title>Massive genome expansion in bonnet fungi (Mycena s.s.) driven by repeated elements and novel gene families across ecological guilds.</title>
        <authorList>
            <consortium name="Lawrence Berkeley National Laboratory"/>
            <person name="Harder C.B."/>
            <person name="Miyauchi S."/>
            <person name="Viragh M."/>
            <person name="Kuo A."/>
            <person name="Thoen E."/>
            <person name="Andreopoulos B."/>
            <person name="Lu D."/>
            <person name="Skrede I."/>
            <person name="Drula E."/>
            <person name="Henrissat B."/>
            <person name="Morin E."/>
            <person name="Kohler A."/>
            <person name="Barry K."/>
            <person name="LaButti K."/>
            <person name="Morin E."/>
            <person name="Salamov A."/>
            <person name="Lipzen A."/>
            <person name="Mereny Z."/>
            <person name="Hegedus B."/>
            <person name="Baldrian P."/>
            <person name="Stursova M."/>
            <person name="Weitz H."/>
            <person name="Taylor A."/>
            <person name="Grigoriev I.V."/>
            <person name="Nagy L.G."/>
            <person name="Martin F."/>
            <person name="Kauserud H."/>
        </authorList>
    </citation>
    <scope>NUCLEOTIDE SEQUENCE</scope>
    <source>
        <strain evidence="2">CBHHK067</strain>
    </source>
</reference>
<evidence type="ECO:0000313" key="3">
    <source>
        <dbReference type="EMBL" id="KAJ7692850.1"/>
    </source>
</evidence>
<dbReference type="EMBL" id="JARKIE010000161">
    <property type="protein sequence ID" value="KAJ7673555.1"/>
    <property type="molecule type" value="Genomic_DNA"/>
</dbReference>
<dbReference type="Proteomes" id="UP001221757">
    <property type="component" value="Unassembled WGS sequence"/>
</dbReference>
<protein>
    <submittedName>
        <fullName evidence="2">Uncharacterized protein</fullName>
    </submittedName>
</protein>
<organism evidence="2 4">
    <name type="scientific">Mycena rosella</name>
    <name type="common">Pink bonnet</name>
    <name type="synonym">Agaricus rosellus</name>
    <dbReference type="NCBI Taxonomy" id="1033263"/>
    <lineage>
        <taxon>Eukaryota</taxon>
        <taxon>Fungi</taxon>
        <taxon>Dikarya</taxon>
        <taxon>Basidiomycota</taxon>
        <taxon>Agaricomycotina</taxon>
        <taxon>Agaricomycetes</taxon>
        <taxon>Agaricomycetidae</taxon>
        <taxon>Agaricales</taxon>
        <taxon>Marasmiineae</taxon>
        <taxon>Mycenaceae</taxon>
        <taxon>Mycena</taxon>
    </lineage>
</organism>
<sequence>MSTYITGTEISMLGHALQDPDLSSARSSSPPDADLEEEGSHKERPHLRPASVALYVPTAPLTLTLAPVPASVASTPQPFLCAGCRADESSRGFACGEFCLANSARLFLCAGCRADESSQGFACGEFCAVNSP</sequence>
<feature type="region of interest" description="Disordered" evidence="1">
    <location>
        <begin position="19"/>
        <end position="47"/>
    </location>
</feature>
<evidence type="ECO:0000313" key="2">
    <source>
        <dbReference type="EMBL" id="KAJ7673555.1"/>
    </source>
</evidence>
<name>A0AAD7G9P4_MYCRO</name>
<feature type="compositionally biased region" description="Low complexity" evidence="1">
    <location>
        <begin position="19"/>
        <end position="32"/>
    </location>
</feature>
<keyword evidence="4" id="KW-1185">Reference proteome</keyword>
<proteinExistence type="predicted"/>
<comment type="caution">
    <text evidence="2">The sequence shown here is derived from an EMBL/GenBank/DDBJ whole genome shotgun (WGS) entry which is preliminary data.</text>
</comment>
<dbReference type="EMBL" id="JARKIE010000049">
    <property type="protein sequence ID" value="KAJ7692850.1"/>
    <property type="molecule type" value="Genomic_DNA"/>
</dbReference>
<gene>
    <name evidence="3" type="ORF">B0H17DRAFT_1200181</name>
    <name evidence="2" type="ORF">B0H17DRAFT_1208372</name>
</gene>
<evidence type="ECO:0000256" key="1">
    <source>
        <dbReference type="SAM" id="MobiDB-lite"/>
    </source>
</evidence>
<accession>A0AAD7G9P4</accession>
<dbReference type="AlphaFoldDB" id="A0AAD7G9P4"/>